<evidence type="ECO:0000256" key="5">
    <source>
        <dbReference type="ARBA" id="ARBA00023163"/>
    </source>
</evidence>
<dbReference type="Gene3D" id="1.10.10.60">
    <property type="entry name" value="Homeodomain-like"/>
    <property type="match status" value="1"/>
</dbReference>
<dbReference type="InterPro" id="IPR002078">
    <property type="entry name" value="Sigma_54_int"/>
</dbReference>
<feature type="domain" description="Response regulatory" evidence="8">
    <location>
        <begin position="6"/>
        <end position="119"/>
    </location>
</feature>
<dbReference type="EMBL" id="JAGJRS010000021">
    <property type="protein sequence ID" value="MBP1474848.1"/>
    <property type="molecule type" value="Genomic_DNA"/>
</dbReference>
<dbReference type="PANTHER" id="PTHR32071:SF117">
    <property type="entry name" value="PTS-DEPENDENT DIHYDROXYACETONE KINASE OPERON REGULATORY PROTEIN-RELATED"/>
    <property type="match status" value="1"/>
</dbReference>
<protein>
    <submittedName>
        <fullName evidence="9">Sigma-54-dependent Fis family transcriptional regulator</fullName>
    </submittedName>
</protein>
<dbReference type="PROSITE" id="PS50110">
    <property type="entry name" value="RESPONSE_REGULATORY"/>
    <property type="match status" value="1"/>
</dbReference>
<feature type="modified residue" description="4-aspartylphosphate" evidence="6">
    <location>
        <position position="55"/>
    </location>
</feature>
<evidence type="ECO:0000256" key="4">
    <source>
        <dbReference type="ARBA" id="ARBA00023125"/>
    </source>
</evidence>
<dbReference type="SMART" id="SM00382">
    <property type="entry name" value="AAA"/>
    <property type="match status" value="1"/>
</dbReference>
<evidence type="ECO:0000256" key="2">
    <source>
        <dbReference type="ARBA" id="ARBA00022840"/>
    </source>
</evidence>
<dbReference type="Gene3D" id="3.40.50.300">
    <property type="entry name" value="P-loop containing nucleotide triphosphate hydrolases"/>
    <property type="match status" value="1"/>
</dbReference>
<dbReference type="SUPFAM" id="SSF46689">
    <property type="entry name" value="Homeodomain-like"/>
    <property type="match status" value="1"/>
</dbReference>
<dbReference type="InterPro" id="IPR011006">
    <property type="entry name" value="CheY-like_superfamily"/>
</dbReference>
<dbReference type="Proteomes" id="UP000823790">
    <property type="component" value="Unassembled WGS sequence"/>
</dbReference>
<dbReference type="CDD" id="cd00009">
    <property type="entry name" value="AAA"/>
    <property type="match status" value="1"/>
</dbReference>
<dbReference type="Gene3D" id="3.40.50.2300">
    <property type="match status" value="1"/>
</dbReference>
<organism evidence="9 10">
    <name type="scientific">Frateuria flava</name>
    <dbReference type="NCBI Taxonomy" id="2821489"/>
    <lineage>
        <taxon>Bacteria</taxon>
        <taxon>Pseudomonadati</taxon>
        <taxon>Pseudomonadota</taxon>
        <taxon>Gammaproteobacteria</taxon>
        <taxon>Lysobacterales</taxon>
        <taxon>Rhodanobacteraceae</taxon>
        <taxon>Frateuria</taxon>
    </lineage>
</organism>
<dbReference type="InterPro" id="IPR002197">
    <property type="entry name" value="HTH_Fis"/>
</dbReference>
<dbReference type="Pfam" id="PF25601">
    <property type="entry name" value="AAA_lid_14"/>
    <property type="match status" value="1"/>
</dbReference>
<dbReference type="InterPro" id="IPR001789">
    <property type="entry name" value="Sig_transdc_resp-reg_receiver"/>
</dbReference>
<dbReference type="Pfam" id="PF00072">
    <property type="entry name" value="Response_reg"/>
    <property type="match status" value="1"/>
</dbReference>
<evidence type="ECO:0000259" key="8">
    <source>
        <dbReference type="PROSITE" id="PS50110"/>
    </source>
</evidence>
<gene>
    <name evidence="9" type="ORF">J7I44_11110</name>
</gene>
<accession>A0ABS4DP73</accession>
<evidence type="ECO:0000313" key="9">
    <source>
        <dbReference type="EMBL" id="MBP1474848.1"/>
    </source>
</evidence>
<evidence type="ECO:0000256" key="3">
    <source>
        <dbReference type="ARBA" id="ARBA00023015"/>
    </source>
</evidence>
<dbReference type="InterPro" id="IPR027417">
    <property type="entry name" value="P-loop_NTPase"/>
</dbReference>
<dbReference type="RefSeq" id="WP_209620449.1">
    <property type="nucleotide sequence ID" value="NZ_JAGJRS010000021.1"/>
</dbReference>
<dbReference type="Gene3D" id="1.10.8.60">
    <property type="match status" value="1"/>
</dbReference>
<dbReference type="InterPro" id="IPR009057">
    <property type="entry name" value="Homeodomain-like_sf"/>
</dbReference>
<evidence type="ECO:0000256" key="1">
    <source>
        <dbReference type="ARBA" id="ARBA00022741"/>
    </source>
</evidence>
<keyword evidence="2" id="KW-0067">ATP-binding</keyword>
<keyword evidence="10" id="KW-1185">Reference proteome</keyword>
<sequence length="446" mass="49545">MPTTASILLVDDDLQFLDVVTAFAEPKDCTVTGAGSLAHALKLTAEQRFDLLLLDLSLPDGNGLELIGRLDPQQTGQVVVVTGHPSVETAVRALQLPVLDYLIKPIEGAQLNCLLDQAIAAAKLRAASRADSERCGELIGTSAVMQRLFDKIRRVAPLDVTVLIHGESGTGKELAARALHQYSERNGRFVAVNCGAIAPDLLTSQLFGHERGSFTGAVKDHAGFFEQAQGGTLFLDECTEMPLQLQTHLLRVLEERDVTRVGASASKPVDVRVIAATNRDPLQAVRDGVLRADLYYRLMDFPLSMPPLREHPSDIPLLAQRFLDRLNERYGTSRRFAPDAMRRLLTHDWPGNARELKHAVQRAWVMSGEELDMRIAQPPQHPLHQAHDHGSMPFRIGMTIEEMEKQMLLRTLAHFDNDKTRTAEALGVSLKTIYNKLSRYQHEDRE</sequence>
<dbReference type="InterPro" id="IPR003593">
    <property type="entry name" value="AAA+_ATPase"/>
</dbReference>
<evidence type="ECO:0000313" key="10">
    <source>
        <dbReference type="Proteomes" id="UP000823790"/>
    </source>
</evidence>
<reference evidence="9 10" key="1">
    <citation type="submission" date="2021-04" db="EMBL/GenBank/DDBJ databases">
        <authorList>
            <person name="Huq M.A."/>
        </authorList>
    </citation>
    <scope>NUCLEOTIDE SEQUENCE [LARGE SCALE GENOMIC DNA]</scope>
    <source>
        <strain evidence="9 10">MAH-13</strain>
    </source>
</reference>
<keyword evidence="4" id="KW-0238">DNA-binding</keyword>
<dbReference type="PROSITE" id="PS50045">
    <property type="entry name" value="SIGMA54_INTERACT_4"/>
    <property type="match status" value="1"/>
</dbReference>
<keyword evidence="5" id="KW-0804">Transcription</keyword>
<keyword evidence="1" id="KW-0547">Nucleotide-binding</keyword>
<keyword evidence="3" id="KW-0805">Transcription regulation</keyword>
<feature type="domain" description="Sigma-54 factor interaction" evidence="7">
    <location>
        <begin position="138"/>
        <end position="365"/>
    </location>
</feature>
<dbReference type="InterPro" id="IPR058031">
    <property type="entry name" value="AAA_lid_NorR"/>
</dbReference>
<dbReference type="PANTHER" id="PTHR32071">
    <property type="entry name" value="TRANSCRIPTIONAL REGULATORY PROTEIN"/>
    <property type="match status" value="1"/>
</dbReference>
<evidence type="ECO:0000259" key="7">
    <source>
        <dbReference type="PROSITE" id="PS50045"/>
    </source>
</evidence>
<dbReference type="Pfam" id="PF02954">
    <property type="entry name" value="HTH_8"/>
    <property type="match status" value="1"/>
</dbReference>
<keyword evidence="6" id="KW-0597">Phosphoprotein</keyword>
<name>A0ABS4DP73_9GAMM</name>
<dbReference type="SMART" id="SM00448">
    <property type="entry name" value="REC"/>
    <property type="match status" value="1"/>
</dbReference>
<dbReference type="SUPFAM" id="SSF52172">
    <property type="entry name" value="CheY-like"/>
    <property type="match status" value="1"/>
</dbReference>
<proteinExistence type="predicted"/>
<comment type="caution">
    <text evidence="9">The sequence shown here is derived from an EMBL/GenBank/DDBJ whole genome shotgun (WGS) entry which is preliminary data.</text>
</comment>
<dbReference type="Pfam" id="PF00158">
    <property type="entry name" value="Sigma54_activat"/>
    <property type="match status" value="1"/>
</dbReference>
<evidence type="ECO:0000256" key="6">
    <source>
        <dbReference type="PROSITE-ProRule" id="PRU00169"/>
    </source>
</evidence>
<dbReference type="SUPFAM" id="SSF52540">
    <property type="entry name" value="P-loop containing nucleoside triphosphate hydrolases"/>
    <property type="match status" value="1"/>
</dbReference>